<evidence type="ECO:0000256" key="3">
    <source>
        <dbReference type="ARBA" id="ARBA00022989"/>
    </source>
</evidence>
<feature type="transmembrane region" description="Helical" evidence="5">
    <location>
        <begin position="75"/>
        <end position="94"/>
    </location>
</feature>
<keyword evidence="4 5" id="KW-0472">Membrane</keyword>
<protein>
    <recommendedName>
        <fullName evidence="6">Methylamine utilisation protein MauE domain-containing protein</fullName>
    </recommendedName>
</protein>
<evidence type="ECO:0000256" key="2">
    <source>
        <dbReference type="ARBA" id="ARBA00022692"/>
    </source>
</evidence>
<evidence type="ECO:0000313" key="8">
    <source>
        <dbReference type="Proteomes" id="UP001500218"/>
    </source>
</evidence>
<feature type="transmembrane region" description="Helical" evidence="5">
    <location>
        <begin position="46"/>
        <end position="69"/>
    </location>
</feature>
<evidence type="ECO:0000256" key="5">
    <source>
        <dbReference type="SAM" id="Phobius"/>
    </source>
</evidence>
<dbReference type="Pfam" id="PF07291">
    <property type="entry name" value="MauE"/>
    <property type="match status" value="1"/>
</dbReference>
<comment type="subcellular location">
    <subcellularLocation>
        <location evidence="1">Membrane</location>
        <topology evidence="1">Multi-pass membrane protein</topology>
    </subcellularLocation>
</comment>
<dbReference type="InterPro" id="IPR009908">
    <property type="entry name" value="Methylamine_util_MauE"/>
</dbReference>
<proteinExistence type="predicted"/>
<organism evidence="7 8">
    <name type="scientific">Luedemannella flava</name>
    <dbReference type="NCBI Taxonomy" id="349316"/>
    <lineage>
        <taxon>Bacteria</taxon>
        <taxon>Bacillati</taxon>
        <taxon>Actinomycetota</taxon>
        <taxon>Actinomycetes</taxon>
        <taxon>Micromonosporales</taxon>
        <taxon>Micromonosporaceae</taxon>
        <taxon>Luedemannella</taxon>
    </lineage>
</organism>
<accession>A0ABN2MIW6</accession>
<reference evidence="7 8" key="1">
    <citation type="journal article" date="2019" name="Int. J. Syst. Evol. Microbiol.">
        <title>The Global Catalogue of Microorganisms (GCM) 10K type strain sequencing project: providing services to taxonomists for standard genome sequencing and annotation.</title>
        <authorList>
            <consortium name="The Broad Institute Genomics Platform"/>
            <consortium name="The Broad Institute Genome Sequencing Center for Infectious Disease"/>
            <person name="Wu L."/>
            <person name="Ma J."/>
        </authorList>
    </citation>
    <scope>NUCLEOTIDE SEQUENCE [LARGE SCALE GENOMIC DNA]</scope>
    <source>
        <strain evidence="7 8">JCM 13250</strain>
    </source>
</reference>
<evidence type="ECO:0000259" key="6">
    <source>
        <dbReference type="Pfam" id="PF07291"/>
    </source>
</evidence>
<feature type="transmembrane region" description="Helical" evidence="5">
    <location>
        <begin position="115"/>
        <end position="136"/>
    </location>
</feature>
<comment type="caution">
    <text evidence="7">The sequence shown here is derived from an EMBL/GenBank/DDBJ whole genome shotgun (WGS) entry which is preliminary data.</text>
</comment>
<keyword evidence="3 5" id="KW-1133">Transmembrane helix</keyword>
<keyword evidence="2 5" id="KW-0812">Transmembrane</keyword>
<dbReference type="RefSeq" id="WP_344138484.1">
    <property type="nucleotide sequence ID" value="NZ_BAAALT010000249.1"/>
</dbReference>
<dbReference type="Proteomes" id="UP001500218">
    <property type="component" value="Unassembled WGS sequence"/>
</dbReference>
<feature type="domain" description="Methylamine utilisation protein MauE" evidence="6">
    <location>
        <begin position="3"/>
        <end position="128"/>
    </location>
</feature>
<dbReference type="EMBL" id="BAAALT010000249">
    <property type="protein sequence ID" value="GAA1828674.1"/>
    <property type="molecule type" value="Genomic_DNA"/>
</dbReference>
<evidence type="ECO:0000256" key="4">
    <source>
        <dbReference type="ARBA" id="ARBA00023136"/>
    </source>
</evidence>
<name>A0ABN2MIW6_9ACTN</name>
<feature type="transmembrane region" description="Helical" evidence="5">
    <location>
        <begin position="148"/>
        <end position="172"/>
    </location>
</feature>
<evidence type="ECO:0000256" key="1">
    <source>
        <dbReference type="ARBA" id="ARBA00004141"/>
    </source>
</evidence>
<feature type="transmembrane region" description="Helical" evidence="5">
    <location>
        <begin position="6"/>
        <end position="25"/>
    </location>
</feature>
<keyword evidence="8" id="KW-1185">Reference proteome</keyword>
<gene>
    <name evidence="7" type="ORF">GCM10009682_54590</name>
</gene>
<sequence>MLVVLVVVLTVAAVLLISLVSKLRSATAFGEFRDGINDLRVVPRRLAAHAAVAAVAGELVTLGLVLVPATTVPGLFVAGTLFAVFAGVLSRAVIRGAGTSCHCFGATKDVVSARHVARTALLALLAYGAGALSWVAHRSYPPTDVPTAVIAVAVAGVLVVAVVYLDAVMWLFGSSAR</sequence>
<evidence type="ECO:0000313" key="7">
    <source>
        <dbReference type="EMBL" id="GAA1828674.1"/>
    </source>
</evidence>